<dbReference type="AlphaFoldDB" id="A0A6G0VRR7"/>
<evidence type="ECO:0000256" key="1">
    <source>
        <dbReference type="ARBA" id="ARBA00001968"/>
    </source>
</evidence>
<dbReference type="GO" id="GO:0016787">
    <property type="term" value="F:hydrolase activity"/>
    <property type="evidence" value="ECO:0007669"/>
    <property type="project" value="UniProtKB-KW"/>
</dbReference>
<keyword evidence="5" id="KW-0479">Metal-binding</keyword>
<dbReference type="PANTHER" id="PTHR22930">
    <property type="match status" value="1"/>
</dbReference>
<dbReference type="Proteomes" id="UP000478052">
    <property type="component" value="Unassembled WGS sequence"/>
</dbReference>
<protein>
    <submittedName>
        <fullName evidence="9">Putative nuclease HARBI1</fullName>
    </submittedName>
</protein>
<dbReference type="PANTHER" id="PTHR22930:SF258">
    <property type="entry name" value="PROTEIN ALP1-LIKE ISOFORM X1"/>
    <property type="match status" value="1"/>
</dbReference>
<evidence type="ECO:0000256" key="5">
    <source>
        <dbReference type="ARBA" id="ARBA00022723"/>
    </source>
</evidence>
<dbReference type="Pfam" id="PF13359">
    <property type="entry name" value="DDE_Tnp_4"/>
    <property type="match status" value="1"/>
</dbReference>
<feature type="domain" description="DDE Tnp4" evidence="8">
    <location>
        <begin position="211"/>
        <end position="364"/>
    </location>
</feature>
<dbReference type="GO" id="GO:0004518">
    <property type="term" value="F:nuclease activity"/>
    <property type="evidence" value="ECO:0007669"/>
    <property type="project" value="UniProtKB-KW"/>
</dbReference>
<dbReference type="GO" id="GO:0005634">
    <property type="term" value="C:nucleus"/>
    <property type="evidence" value="ECO:0007669"/>
    <property type="project" value="UniProtKB-SubCell"/>
</dbReference>
<evidence type="ECO:0000313" key="10">
    <source>
        <dbReference type="Proteomes" id="UP000478052"/>
    </source>
</evidence>
<comment type="caution">
    <text evidence="9">The sequence shown here is derived from an EMBL/GenBank/DDBJ whole genome shotgun (WGS) entry which is preliminary data.</text>
</comment>
<evidence type="ECO:0000256" key="7">
    <source>
        <dbReference type="ARBA" id="ARBA00023242"/>
    </source>
</evidence>
<evidence type="ECO:0000256" key="3">
    <source>
        <dbReference type="ARBA" id="ARBA00006958"/>
    </source>
</evidence>
<reference evidence="9 10" key="1">
    <citation type="submission" date="2019-08" db="EMBL/GenBank/DDBJ databases">
        <title>Whole genome of Aphis craccivora.</title>
        <authorList>
            <person name="Voronova N.V."/>
            <person name="Shulinski R.S."/>
            <person name="Bandarenka Y.V."/>
            <person name="Zhorov D.G."/>
            <person name="Warner D."/>
        </authorList>
    </citation>
    <scope>NUCLEOTIDE SEQUENCE [LARGE SCALE GENOMIC DNA]</scope>
    <source>
        <strain evidence="9">180601</strain>
        <tissue evidence="9">Whole Body</tissue>
    </source>
</reference>
<evidence type="ECO:0000256" key="4">
    <source>
        <dbReference type="ARBA" id="ARBA00022722"/>
    </source>
</evidence>
<dbReference type="GO" id="GO:0046872">
    <property type="term" value="F:metal ion binding"/>
    <property type="evidence" value="ECO:0007669"/>
    <property type="project" value="UniProtKB-KW"/>
</dbReference>
<organism evidence="9 10">
    <name type="scientific">Aphis craccivora</name>
    <name type="common">Cowpea aphid</name>
    <dbReference type="NCBI Taxonomy" id="307492"/>
    <lineage>
        <taxon>Eukaryota</taxon>
        <taxon>Metazoa</taxon>
        <taxon>Ecdysozoa</taxon>
        <taxon>Arthropoda</taxon>
        <taxon>Hexapoda</taxon>
        <taxon>Insecta</taxon>
        <taxon>Pterygota</taxon>
        <taxon>Neoptera</taxon>
        <taxon>Paraneoptera</taxon>
        <taxon>Hemiptera</taxon>
        <taxon>Sternorrhyncha</taxon>
        <taxon>Aphidomorpha</taxon>
        <taxon>Aphidoidea</taxon>
        <taxon>Aphididae</taxon>
        <taxon>Aphidini</taxon>
        <taxon>Aphis</taxon>
        <taxon>Aphis</taxon>
    </lineage>
</organism>
<dbReference type="EMBL" id="VUJU01013014">
    <property type="protein sequence ID" value="KAF0706153.1"/>
    <property type="molecule type" value="Genomic_DNA"/>
</dbReference>
<evidence type="ECO:0000259" key="8">
    <source>
        <dbReference type="Pfam" id="PF13359"/>
    </source>
</evidence>
<keyword evidence="10" id="KW-1185">Reference proteome</keyword>
<evidence type="ECO:0000256" key="6">
    <source>
        <dbReference type="ARBA" id="ARBA00022801"/>
    </source>
</evidence>
<evidence type="ECO:0000313" key="9">
    <source>
        <dbReference type="EMBL" id="KAF0706153.1"/>
    </source>
</evidence>
<comment type="cofactor">
    <cofactor evidence="1">
        <name>a divalent metal cation</name>
        <dbReference type="ChEBI" id="CHEBI:60240"/>
    </cofactor>
</comment>
<sequence>MNDLVVESCAVLSSFFATILAKKMERLQDTITRKRKKRRFWVREWIQRRNMLGASNLVSMELKSNFPEDFRNLLRMTEFQFEYLLKRVTNIISKSDTNMRQAISAKTKLEVTLRYLATGDSLKSLEFLFRVPKNTIKTCEAIYNELAEFIQLGSDCRLFSIDASEEFSIGSICNINNNVLILLVPATSDEWKNIEYGFRTRWNFPGCVGALDGKHVVIRAPPGSGSDYFNYKKSYSIVLMALVDSDYCFLYVDVGAKRRGSDAGIFQNSSLYNALETNSLAIPNNFVILADDAFPLKNYIMKPYSRRNLTPAERIYNYRLSRARRVVENAFGILASKFRLFEKPISLKLETLDKVVLACCAIHNWLKKTNPRYVTGDLIDYEDENHRVFPGSWRQNNSGLQNLPATNHKHSNMEAQQIRNKYRDYFNNEGAVPWQNHITDVSNELNYQIRLCGSLLNKRTNKTIHLIKPKYFWLLRRHVNLYHGIPPNLDHITPFP</sequence>
<gene>
    <name evidence="9" type="ORF">FWK35_00029149</name>
</gene>
<keyword evidence="4" id="KW-0540">Nuclease</keyword>
<comment type="similarity">
    <text evidence="3">Belongs to the HARBI1 family.</text>
</comment>
<evidence type="ECO:0000256" key="2">
    <source>
        <dbReference type="ARBA" id="ARBA00004123"/>
    </source>
</evidence>
<dbReference type="InterPro" id="IPR027806">
    <property type="entry name" value="HARBI1_dom"/>
</dbReference>
<keyword evidence="7" id="KW-0539">Nucleus</keyword>
<dbReference type="OrthoDB" id="1681765at2759"/>
<dbReference type="InterPro" id="IPR045249">
    <property type="entry name" value="HARBI1-like"/>
</dbReference>
<proteinExistence type="inferred from homology"/>
<accession>A0A6G0VRR7</accession>
<keyword evidence="6" id="KW-0378">Hydrolase</keyword>
<name>A0A6G0VRR7_APHCR</name>
<comment type="subcellular location">
    <subcellularLocation>
        <location evidence="2">Nucleus</location>
    </subcellularLocation>
</comment>